<dbReference type="AlphaFoldDB" id="A0A834CPK3"/>
<keyword evidence="4" id="KW-0430">Lectin</keyword>
<dbReference type="PROSITE" id="PS50041">
    <property type="entry name" value="C_TYPE_LECTIN_2"/>
    <property type="match status" value="5"/>
</dbReference>
<keyword evidence="2" id="KW-0732">Signal</keyword>
<feature type="domain" description="C-type lectin" evidence="3">
    <location>
        <begin position="514"/>
        <end position="628"/>
    </location>
</feature>
<accession>A0A834CPK3</accession>
<dbReference type="Gene3D" id="3.10.100.10">
    <property type="entry name" value="Mannose-Binding Protein A, subunit A"/>
    <property type="match status" value="5"/>
</dbReference>
<feature type="domain" description="C-type lectin" evidence="3">
    <location>
        <begin position="24"/>
        <end position="130"/>
    </location>
</feature>
<reference evidence="4" key="1">
    <citation type="journal article" name="BMC Genomics">
        <title>Long-read sequencing and de novo genome assembly of marine medaka (Oryzias melastigma).</title>
        <authorList>
            <person name="Liang P."/>
            <person name="Saqib H.S.A."/>
            <person name="Ni X."/>
            <person name="Shen Y."/>
        </authorList>
    </citation>
    <scope>NUCLEOTIDE SEQUENCE</scope>
    <source>
        <strain evidence="4">Bigg-433</strain>
    </source>
</reference>
<feature type="domain" description="C-type lectin" evidence="3">
    <location>
        <begin position="134"/>
        <end position="279"/>
    </location>
</feature>
<feature type="domain" description="C-type lectin" evidence="3">
    <location>
        <begin position="293"/>
        <end position="402"/>
    </location>
</feature>
<protein>
    <submittedName>
        <fullName evidence="4">L-selectin</fullName>
    </submittedName>
</protein>
<dbReference type="CDD" id="cd00037">
    <property type="entry name" value="CLECT"/>
    <property type="match status" value="1"/>
</dbReference>
<dbReference type="PANTHER" id="PTHR45784">
    <property type="entry name" value="C-TYPE LECTIN DOMAIN FAMILY 20 MEMBER A-RELATED"/>
    <property type="match status" value="1"/>
</dbReference>
<dbReference type="Proteomes" id="UP000646548">
    <property type="component" value="Unassembled WGS sequence"/>
</dbReference>
<name>A0A834CPK3_ORYME</name>
<dbReference type="InterPro" id="IPR018378">
    <property type="entry name" value="C-type_lectin_CS"/>
</dbReference>
<feature type="domain" description="C-type lectin" evidence="3">
    <location>
        <begin position="404"/>
        <end position="514"/>
    </location>
</feature>
<dbReference type="SMART" id="SM00034">
    <property type="entry name" value="CLECT"/>
    <property type="match status" value="5"/>
</dbReference>
<evidence type="ECO:0000259" key="3">
    <source>
        <dbReference type="PROSITE" id="PS50041"/>
    </source>
</evidence>
<evidence type="ECO:0000313" key="5">
    <source>
        <dbReference type="Proteomes" id="UP000646548"/>
    </source>
</evidence>
<dbReference type="InterPro" id="IPR001304">
    <property type="entry name" value="C-type_lectin-like"/>
</dbReference>
<dbReference type="PROSITE" id="PS00615">
    <property type="entry name" value="C_TYPE_LECTIN_1"/>
    <property type="match status" value="2"/>
</dbReference>
<feature type="signal peptide" evidence="2">
    <location>
        <begin position="1"/>
        <end position="19"/>
    </location>
</feature>
<evidence type="ECO:0000256" key="1">
    <source>
        <dbReference type="ARBA" id="ARBA00023157"/>
    </source>
</evidence>
<dbReference type="InterPro" id="IPR016186">
    <property type="entry name" value="C-type_lectin-like/link_sf"/>
</dbReference>
<keyword evidence="1" id="KW-1015">Disulfide bond</keyword>
<dbReference type="GO" id="GO:0030246">
    <property type="term" value="F:carbohydrate binding"/>
    <property type="evidence" value="ECO:0007669"/>
    <property type="project" value="UniProtKB-KW"/>
</dbReference>
<comment type="caution">
    <text evidence="4">The sequence shown here is derived from an EMBL/GenBank/DDBJ whole genome shotgun (WGS) entry which is preliminary data.</text>
</comment>
<sequence length="629" mass="74067">MKLAVFLFLLVDFFWFTMCELHKYHYIDQQLDWTQAQQFCRKSYTDLATVRSMADIDQLKNAFKNRNGAWIGLHNSNTWRWSLPDLQFKDEDTKWGGGEPKDGNNCGAIWKTHAKWEAISCEKSTDFICYNDRDSSKRLYFIQQKKNWFEAQEYCEKEHTGLVGGAQLKELEEACFCSLSNTDSSQALCRTQRLSELFMPDNEAPVVAVDSLDQVCTSHDIFIGLIRDTWAWSDGSSFSSRSWHPVFPKTAGNKNCIMMNNKGKWINHDCKNKGPFICYTGQSWSITGQLYEYKYVTTQMSWEEARQHCIQHHTDLATVTNMTDMMRLREAANVSEKEAWIGLQQPKESNRKWHWSLPGLEFNETNWGSGESSNVNEYCGAIGKNLKWVDHGCDKNKYFICYNESDKSFHFIEDEKKWFEAQKYCRTQHTDLVSGLQQLRDKKLQEIIHPKSFSGYVFVYIGLFRDAWEWSDGSSFSFRDWDMNKNDSGYKYAMLTQTGMERTQASEEKPFFCYEDHVILINKNRTWEEALYYCRHHYNDLVTITNLDDQRWVQEKTKNATTPYVWTGLRYTCTLGFWFWVSDEVVRYKNWASPEQVNECDMSGAMERGGEHKWFKINDEEKFNFFCSK</sequence>
<dbReference type="InterPro" id="IPR016187">
    <property type="entry name" value="CTDL_fold"/>
</dbReference>
<dbReference type="EMBL" id="WKFB01000233">
    <property type="protein sequence ID" value="KAF6730643.1"/>
    <property type="molecule type" value="Genomic_DNA"/>
</dbReference>
<dbReference type="Pfam" id="PF00059">
    <property type="entry name" value="Lectin_C"/>
    <property type="match status" value="5"/>
</dbReference>
<dbReference type="SUPFAM" id="SSF56436">
    <property type="entry name" value="C-type lectin-like"/>
    <property type="match status" value="5"/>
</dbReference>
<evidence type="ECO:0000256" key="2">
    <source>
        <dbReference type="SAM" id="SignalP"/>
    </source>
</evidence>
<organism evidence="4 5">
    <name type="scientific">Oryzias melastigma</name>
    <name type="common">Marine medaka</name>
    <dbReference type="NCBI Taxonomy" id="30732"/>
    <lineage>
        <taxon>Eukaryota</taxon>
        <taxon>Metazoa</taxon>
        <taxon>Chordata</taxon>
        <taxon>Craniata</taxon>
        <taxon>Vertebrata</taxon>
        <taxon>Euteleostomi</taxon>
        <taxon>Actinopterygii</taxon>
        <taxon>Neopterygii</taxon>
        <taxon>Teleostei</taxon>
        <taxon>Neoteleostei</taxon>
        <taxon>Acanthomorphata</taxon>
        <taxon>Ovalentaria</taxon>
        <taxon>Atherinomorphae</taxon>
        <taxon>Beloniformes</taxon>
        <taxon>Adrianichthyidae</taxon>
        <taxon>Oryziinae</taxon>
        <taxon>Oryzias</taxon>
    </lineage>
</organism>
<proteinExistence type="predicted"/>
<gene>
    <name evidence="4" type="ORF">FQA47_024565</name>
</gene>
<feature type="chain" id="PRO_5032928726" evidence="2">
    <location>
        <begin position="20"/>
        <end position="629"/>
    </location>
</feature>
<evidence type="ECO:0000313" key="4">
    <source>
        <dbReference type="EMBL" id="KAF6730643.1"/>
    </source>
</evidence>
<dbReference type="PANTHER" id="PTHR45784:SF3">
    <property type="entry name" value="C-TYPE LECTIN DOMAIN FAMILY 4 MEMBER K-LIKE-RELATED"/>
    <property type="match status" value="1"/>
</dbReference>